<keyword evidence="8" id="KW-0333">Golgi apparatus</keyword>
<keyword evidence="11" id="KW-0732">Signal</keyword>
<evidence type="ECO:0000256" key="4">
    <source>
        <dbReference type="ARBA" id="ARBA00022679"/>
    </source>
</evidence>
<feature type="region of interest" description="Disordered" evidence="10">
    <location>
        <begin position="133"/>
        <end position="161"/>
    </location>
</feature>
<keyword evidence="5" id="KW-0812">Transmembrane</keyword>
<accession>A0A7S4B0K0</accession>
<keyword evidence="3" id="KW-0328">Glycosyltransferase</keyword>
<evidence type="ECO:0000256" key="10">
    <source>
        <dbReference type="SAM" id="MobiDB-lite"/>
    </source>
</evidence>
<name>A0A7S4B0K0_CHRCT</name>
<dbReference type="EMBL" id="HBIZ01003023">
    <property type="protein sequence ID" value="CAE0749033.1"/>
    <property type="molecule type" value="Transcribed_RNA"/>
</dbReference>
<comment type="subcellular location">
    <subcellularLocation>
        <location evidence="1">Golgi apparatus membrane</location>
        <topology evidence="1">Single-pass type II membrane protein</topology>
    </subcellularLocation>
</comment>
<evidence type="ECO:0000256" key="1">
    <source>
        <dbReference type="ARBA" id="ARBA00004323"/>
    </source>
</evidence>
<reference evidence="12" key="1">
    <citation type="submission" date="2021-01" db="EMBL/GenBank/DDBJ databases">
        <authorList>
            <person name="Corre E."/>
            <person name="Pelletier E."/>
            <person name="Niang G."/>
            <person name="Scheremetjew M."/>
            <person name="Finn R."/>
            <person name="Kale V."/>
            <person name="Holt S."/>
            <person name="Cochrane G."/>
            <person name="Meng A."/>
            <person name="Brown T."/>
            <person name="Cohen L."/>
        </authorList>
    </citation>
    <scope>NUCLEOTIDE SEQUENCE</scope>
    <source>
        <strain evidence="12">CCMP645</strain>
    </source>
</reference>
<dbReference type="InterPro" id="IPR002659">
    <property type="entry name" value="Glyco_trans_31"/>
</dbReference>
<dbReference type="PANTHER" id="PTHR11214">
    <property type="entry name" value="BETA-1,3-N-ACETYLGLUCOSAMINYLTRANSFERASE"/>
    <property type="match status" value="1"/>
</dbReference>
<organism evidence="12">
    <name type="scientific">Chrysotila carterae</name>
    <name type="common">Marine alga</name>
    <name type="synonym">Syracosphaera carterae</name>
    <dbReference type="NCBI Taxonomy" id="13221"/>
    <lineage>
        <taxon>Eukaryota</taxon>
        <taxon>Haptista</taxon>
        <taxon>Haptophyta</taxon>
        <taxon>Prymnesiophyceae</taxon>
        <taxon>Isochrysidales</taxon>
        <taxon>Isochrysidaceae</taxon>
        <taxon>Chrysotila</taxon>
    </lineage>
</organism>
<evidence type="ECO:0000256" key="11">
    <source>
        <dbReference type="SAM" id="SignalP"/>
    </source>
</evidence>
<evidence type="ECO:0000256" key="7">
    <source>
        <dbReference type="ARBA" id="ARBA00022989"/>
    </source>
</evidence>
<dbReference type="GO" id="GO:0000139">
    <property type="term" value="C:Golgi membrane"/>
    <property type="evidence" value="ECO:0007669"/>
    <property type="project" value="UniProtKB-SubCell"/>
</dbReference>
<evidence type="ECO:0000256" key="9">
    <source>
        <dbReference type="ARBA" id="ARBA00023136"/>
    </source>
</evidence>
<sequence>MAGRAPGAKAQNFFAVVFLVSLLLALRHAEWLFGSNWLLPSGAPLPRKLVIAKQAAMKTAPCSARGQCAPTCIKLDEKRCRDCECLACAMCTMILPPQVRAERSNGIDSSMLSEKSLETTYVQLAEVALIPPSSPRTLPKVSSPPTASPPRKQHVSEPSPVSLPLVSARSKAIEISFEPPRTVAAAPLASPVLQKLPHPRLDLNNSMRRPFTQCLHETSSDAPSRPLSYDLLVLILSSRQSELQPERRRVAVRRSWARYSPHIGAEEGPSLSNREAQCSIRFLFVMGGAKAARLGGDDLLLLPVEDGYREISQKVIAAIRFANENFDFKYLLKTDDDSFVCLSRLMESLRLQPRSGLYMGVLNKNHSIVLDPWQAHYPRWRDAEYAEIFKRRVYLPYMQGAGYILSRDMAERVVSKAAELPKIPPIEDALVGALLADTATFVNSPTAIRFKNKDIYALTVCEQDTEFVLVHKLSIHELEQCRQAIQRRRSKRCPLGPCVCRNLGHKPQRKRMLVKSFLHAVELHEARLNATRVGEADEEV</sequence>
<proteinExistence type="inferred from homology"/>
<dbReference type="GO" id="GO:0016758">
    <property type="term" value="F:hexosyltransferase activity"/>
    <property type="evidence" value="ECO:0007669"/>
    <property type="project" value="InterPro"/>
</dbReference>
<comment type="similarity">
    <text evidence="2">Belongs to the glycosyltransferase 31 family.</text>
</comment>
<feature type="signal peptide" evidence="11">
    <location>
        <begin position="1"/>
        <end position="29"/>
    </location>
</feature>
<dbReference type="Pfam" id="PF01762">
    <property type="entry name" value="Galactosyl_T"/>
    <property type="match status" value="1"/>
</dbReference>
<keyword evidence="4" id="KW-0808">Transferase</keyword>
<protein>
    <recommendedName>
        <fullName evidence="13">Hexosyltransferase</fullName>
    </recommendedName>
</protein>
<evidence type="ECO:0000313" key="12">
    <source>
        <dbReference type="EMBL" id="CAE0749033.1"/>
    </source>
</evidence>
<dbReference type="GO" id="GO:0006493">
    <property type="term" value="P:protein O-linked glycosylation"/>
    <property type="evidence" value="ECO:0007669"/>
    <property type="project" value="TreeGrafter"/>
</dbReference>
<dbReference type="Gene3D" id="3.90.550.50">
    <property type="match status" value="1"/>
</dbReference>
<feature type="chain" id="PRO_5030549814" description="Hexosyltransferase" evidence="11">
    <location>
        <begin position="30"/>
        <end position="540"/>
    </location>
</feature>
<dbReference type="PANTHER" id="PTHR11214:SF3">
    <property type="entry name" value="BETA-1,3-GALACTOSYLTRANSFERASE 6"/>
    <property type="match status" value="1"/>
</dbReference>
<evidence type="ECO:0008006" key="13">
    <source>
        <dbReference type="Google" id="ProtNLM"/>
    </source>
</evidence>
<evidence type="ECO:0000256" key="6">
    <source>
        <dbReference type="ARBA" id="ARBA00022968"/>
    </source>
</evidence>
<gene>
    <name evidence="12" type="ORF">PCAR00345_LOCUS1615</name>
</gene>
<dbReference type="AlphaFoldDB" id="A0A7S4B0K0"/>
<evidence type="ECO:0000256" key="2">
    <source>
        <dbReference type="ARBA" id="ARBA00008661"/>
    </source>
</evidence>
<keyword evidence="7" id="KW-1133">Transmembrane helix</keyword>
<evidence type="ECO:0000256" key="8">
    <source>
        <dbReference type="ARBA" id="ARBA00023034"/>
    </source>
</evidence>
<keyword evidence="6" id="KW-0735">Signal-anchor</keyword>
<evidence type="ECO:0000256" key="3">
    <source>
        <dbReference type="ARBA" id="ARBA00022676"/>
    </source>
</evidence>
<evidence type="ECO:0000256" key="5">
    <source>
        <dbReference type="ARBA" id="ARBA00022692"/>
    </source>
</evidence>
<keyword evidence="9" id="KW-0472">Membrane</keyword>